<dbReference type="PANTHER" id="PTHR41244:SF1">
    <property type="entry name" value="GLYCOSYLTRANSFERASE"/>
    <property type="match status" value="1"/>
</dbReference>
<dbReference type="OrthoDB" id="9815339at2"/>
<proteinExistence type="predicted"/>
<dbReference type="CDD" id="cd11579">
    <property type="entry name" value="Glyco_tran_WbsX"/>
    <property type="match status" value="1"/>
</dbReference>
<sequence length="679" mass="76558">MRDKTLSRIKRGAGRGFAVLANALAEPPAAQPDTSHPADFTKWVERRTGRLRAKVPFHWASSVTVPSNPERVAVLLHVYYTDLVPGILDELESLPVPFDLIVTNASGEPLELDTSSLPLLSHLVVLDIENHGRDILPMIAIVNTGMLDPYELVLKVHTKKSEWREGHSELSGSGDEWRQEFYSALLGSRENVESILNVFAENPAVGLMTSPGNVVGPEFWGGDKQLTAELLRRLELELDEESLRFASGSIYWVRGFLLQGLRALNLDSDDFDVEAGQVDGTTAHAIERILGILTMEAGYTLAETTTLSPAGDHGAWQRFGPTHERSPRARVVPFYLPQFHTYPENDAWWGHGFTEWSNVAAAQPVFLGHNQPFLPADLGFYDLASDDVRGKQYELATEAGIEGFMYYYYWFAGRKLMNMPVESLLDGDADEPFCIMWANENWTRRWDGGEKNVLIGQDYDKVPATQFIHDVLPLITDPRYIRVDGMPLLAVYRITQIPDFESVISYWREVAVAAGLPGLTLVTVDVGKSMDGIEGDLAAHGLDAFLEFAPHNRKWTAQRREDLGVDPRLHGNILSYRDMVSDSELVLREPVDANRFPGVMVNFDNTARRQWQPDLWYGSNPYTFRRWLNSAVSAVSDRDRDRRLVFLNAWNEWAEGAVLEPSQRFGHTYLLAVRDVLYR</sequence>
<dbReference type="InterPro" id="IPR007739">
    <property type="entry name" value="RgpF"/>
</dbReference>
<reference evidence="1 2" key="1">
    <citation type="submission" date="2019-02" db="EMBL/GenBank/DDBJ databases">
        <title>Sequencing the genomes of 1000 actinobacteria strains.</title>
        <authorList>
            <person name="Klenk H.-P."/>
        </authorList>
    </citation>
    <scope>NUCLEOTIDE SEQUENCE [LARGE SCALE GENOMIC DNA]</scope>
    <source>
        <strain evidence="1 2">DSM 18319</strain>
    </source>
</reference>
<dbReference type="EMBL" id="SHLC01000001">
    <property type="protein sequence ID" value="RZU64350.1"/>
    <property type="molecule type" value="Genomic_DNA"/>
</dbReference>
<dbReference type="Proteomes" id="UP000291483">
    <property type="component" value="Unassembled WGS sequence"/>
</dbReference>
<gene>
    <name evidence="1" type="ORF">EV379_0645</name>
</gene>
<dbReference type="Pfam" id="PF05045">
    <property type="entry name" value="RgpF"/>
    <property type="match status" value="1"/>
</dbReference>
<dbReference type="Gene3D" id="3.20.20.80">
    <property type="entry name" value="Glycosidases"/>
    <property type="match status" value="1"/>
</dbReference>
<organism evidence="1 2">
    <name type="scientific">Microterricola gilva</name>
    <dbReference type="NCBI Taxonomy" id="393267"/>
    <lineage>
        <taxon>Bacteria</taxon>
        <taxon>Bacillati</taxon>
        <taxon>Actinomycetota</taxon>
        <taxon>Actinomycetes</taxon>
        <taxon>Micrococcales</taxon>
        <taxon>Microbacteriaceae</taxon>
        <taxon>Microterricola</taxon>
    </lineage>
</organism>
<accession>A0A4Q8AIQ2</accession>
<comment type="caution">
    <text evidence="1">The sequence shown here is derived from an EMBL/GenBank/DDBJ whole genome shotgun (WGS) entry which is preliminary data.</text>
</comment>
<dbReference type="AlphaFoldDB" id="A0A4Q8AIQ2"/>
<evidence type="ECO:0000313" key="2">
    <source>
        <dbReference type="Proteomes" id="UP000291483"/>
    </source>
</evidence>
<dbReference type="Pfam" id="PF14307">
    <property type="entry name" value="Glyco_tran_WbsX"/>
    <property type="match status" value="1"/>
</dbReference>
<keyword evidence="2" id="KW-1185">Reference proteome</keyword>
<name>A0A4Q8AIQ2_9MICO</name>
<dbReference type="PANTHER" id="PTHR41244">
    <property type="entry name" value="RHAMNAN SYNTHESIS F"/>
    <property type="match status" value="1"/>
</dbReference>
<dbReference type="RefSeq" id="WP_130504864.1">
    <property type="nucleotide sequence ID" value="NZ_SHLC01000001.1"/>
</dbReference>
<protein>
    <submittedName>
        <fullName evidence="1">Rhamnan synthesis protein F</fullName>
    </submittedName>
</protein>
<evidence type="ECO:0000313" key="1">
    <source>
        <dbReference type="EMBL" id="RZU64350.1"/>
    </source>
</evidence>
<dbReference type="InterPro" id="IPR032719">
    <property type="entry name" value="WbsX"/>
</dbReference>